<reference evidence="2" key="1">
    <citation type="submission" date="2014-05" db="EMBL/GenBank/DDBJ databases">
        <authorList>
            <person name="Chronopoulou M."/>
        </authorList>
    </citation>
    <scope>NUCLEOTIDE SEQUENCE</scope>
    <source>
        <tissue evidence="2">Whole organism</tissue>
    </source>
</reference>
<feature type="region of interest" description="Disordered" evidence="1">
    <location>
        <begin position="1"/>
        <end position="24"/>
    </location>
</feature>
<feature type="compositionally biased region" description="Polar residues" evidence="1">
    <location>
        <begin position="1"/>
        <end position="20"/>
    </location>
</feature>
<dbReference type="EMBL" id="HACA01009036">
    <property type="protein sequence ID" value="CDW26397.1"/>
    <property type="molecule type" value="Transcribed_RNA"/>
</dbReference>
<protein>
    <submittedName>
        <fullName evidence="2">Uncharacterized protein</fullName>
    </submittedName>
</protein>
<proteinExistence type="predicted"/>
<evidence type="ECO:0000256" key="1">
    <source>
        <dbReference type="SAM" id="MobiDB-lite"/>
    </source>
</evidence>
<accession>A0A0K2TL79</accession>
<name>A0A0K2TL79_LEPSM</name>
<organism evidence="2">
    <name type="scientific">Lepeophtheirus salmonis</name>
    <name type="common">Salmon louse</name>
    <name type="synonym">Caligus salmonis</name>
    <dbReference type="NCBI Taxonomy" id="72036"/>
    <lineage>
        <taxon>Eukaryota</taxon>
        <taxon>Metazoa</taxon>
        <taxon>Ecdysozoa</taxon>
        <taxon>Arthropoda</taxon>
        <taxon>Crustacea</taxon>
        <taxon>Multicrustacea</taxon>
        <taxon>Hexanauplia</taxon>
        <taxon>Copepoda</taxon>
        <taxon>Siphonostomatoida</taxon>
        <taxon>Caligidae</taxon>
        <taxon>Lepeophtheirus</taxon>
    </lineage>
</organism>
<sequence>MTKPNSTLSQTRTYSPSNPQGYAPSFMRTHILRVTLRLL</sequence>
<dbReference type="AlphaFoldDB" id="A0A0K2TL79"/>
<evidence type="ECO:0000313" key="2">
    <source>
        <dbReference type="EMBL" id="CDW26397.1"/>
    </source>
</evidence>